<evidence type="ECO:0000256" key="1">
    <source>
        <dbReference type="ARBA" id="ARBA00004123"/>
    </source>
</evidence>
<dbReference type="SUPFAM" id="SSF52540">
    <property type="entry name" value="P-loop containing nucleoside triphosphate hydrolases"/>
    <property type="match status" value="1"/>
</dbReference>
<evidence type="ECO:0000256" key="8">
    <source>
        <dbReference type="SAM" id="MobiDB-lite"/>
    </source>
</evidence>
<protein>
    <recommendedName>
        <fullName evidence="9">Checkpoint protein RAD24-like helical bundle domain-containing protein</fullName>
    </recommendedName>
</protein>
<evidence type="ECO:0000256" key="6">
    <source>
        <dbReference type="ARBA" id="ARBA00023242"/>
    </source>
</evidence>
<accession>A0ABP0ZR12</accession>
<feature type="region of interest" description="Disordered" evidence="8">
    <location>
        <begin position="1"/>
        <end position="35"/>
    </location>
</feature>
<dbReference type="InterPro" id="IPR004582">
    <property type="entry name" value="Checkpoint_prot_Rad17_Rad24"/>
</dbReference>
<keyword evidence="7" id="KW-0131">Cell cycle</keyword>
<comment type="subcellular location">
    <subcellularLocation>
        <location evidence="1">Nucleus</location>
    </subcellularLocation>
</comment>
<feature type="domain" description="Checkpoint protein RAD24-like helical bundle" evidence="9">
    <location>
        <begin position="289"/>
        <end position="409"/>
    </location>
</feature>
<sequence length="550" mass="62194">MPPRRKKCKLVETSFEGVDSSSDSDSKDCFSVPPSPQKQVQKWNRSWLDIYTPSTSSEICVNPTKLQQVREALARMSGQKKGPGPKLLVLSGPCGASKSTTVSVLANEMQSGDVFNDRIVEYRESERISVFLNSCRYKTNCVVLIEELPNIYHKETLLEFRDSIREWVYSDDASPPLVLCLSEFEYEGDDSRAVYSLENSMTADTLLGREILSCAQVEVIKFNPIAVRFLSKTVKGILKQEGLTQYLGDASFTLHLNEWFKTGDIRSVISNLEMWAKCRNQSSATFNRENSLNIFHALGKIIYSSKEFEGDSNAVDLNSIAQVIESYPDKNAALLSLGLLENYHIYQDSKFPLAVAESICEGLSINDICSWGEIGIRATRLSLSKVVDKKSSTSKLKMKFPRHFKMLRTRGKVRAQIEAYRRYIAPQCSFSTLNLRDGYFLPLIYNAARKKKTTPLRYNRLGGKLKEIYADEDVTSEESATVDAYDQFQNDIDIAVRNERGNKNKQEEEEEEEDAQEKDNLSDPIEESSQSDTEFSSDGDIDYLISQGKL</sequence>
<keyword evidence="4" id="KW-0227">DNA damage</keyword>
<proteinExistence type="inferred from homology"/>
<evidence type="ECO:0000313" key="11">
    <source>
        <dbReference type="Proteomes" id="UP001497383"/>
    </source>
</evidence>
<comment type="similarity">
    <text evidence="2">Belongs to the rad17/RAD24 family.</text>
</comment>
<keyword evidence="6" id="KW-0539">Nucleus</keyword>
<evidence type="ECO:0000256" key="7">
    <source>
        <dbReference type="ARBA" id="ARBA00023306"/>
    </source>
</evidence>
<dbReference type="PANTHER" id="PTHR12172">
    <property type="entry name" value="CELL CYCLE CHECKPOINT PROTEIN RAD17"/>
    <property type="match status" value="1"/>
</dbReference>
<reference evidence="10 11" key="1">
    <citation type="submission" date="2024-03" db="EMBL/GenBank/DDBJ databases">
        <authorList>
            <person name="Brejova B."/>
        </authorList>
    </citation>
    <scope>NUCLEOTIDE SEQUENCE [LARGE SCALE GENOMIC DNA]</scope>
    <source>
        <strain evidence="10 11">CBS 14171</strain>
    </source>
</reference>
<dbReference type="InterPro" id="IPR027417">
    <property type="entry name" value="P-loop_NTPase"/>
</dbReference>
<evidence type="ECO:0000256" key="4">
    <source>
        <dbReference type="ARBA" id="ARBA00022763"/>
    </source>
</evidence>
<evidence type="ECO:0000256" key="2">
    <source>
        <dbReference type="ARBA" id="ARBA00006168"/>
    </source>
</evidence>
<evidence type="ECO:0000256" key="3">
    <source>
        <dbReference type="ARBA" id="ARBA00022741"/>
    </source>
</evidence>
<dbReference type="Pfam" id="PF25812">
    <property type="entry name" value="RAD24_helical"/>
    <property type="match status" value="1"/>
</dbReference>
<dbReference type="Gene3D" id="3.40.50.300">
    <property type="entry name" value="P-loop containing nucleotide triphosphate hydrolases"/>
    <property type="match status" value="1"/>
</dbReference>
<gene>
    <name evidence="10" type="ORF">LODBEIA_P48270</name>
</gene>
<name>A0ABP0ZR12_9ASCO</name>
<dbReference type="EMBL" id="OZ022410">
    <property type="protein sequence ID" value="CAK9440958.1"/>
    <property type="molecule type" value="Genomic_DNA"/>
</dbReference>
<dbReference type="RefSeq" id="XP_066831765.1">
    <property type="nucleotide sequence ID" value="XM_066975091.1"/>
</dbReference>
<organism evidence="10 11">
    <name type="scientific">Lodderomyces beijingensis</name>
    <dbReference type="NCBI Taxonomy" id="1775926"/>
    <lineage>
        <taxon>Eukaryota</taxon>
        <taxon>Fungi</taxon>
        <taxon>Dikarya</taxon>
        <taxon>Ascomycota</taxon>
        <taxon>Saccharomycotina</taxon>
        <taxon>Pichiomycetes</taxon>
        <taxon>Debaryomycetaceae</taxon>
        <taxon>Candida/Lodderomyces clade</taxon>
        <taxon>Lodderomyces</taxon>
    </lineage>
</organism>
<dbReference type="GeneID" id="92210023"/>
<dbReference type="InterPro" id="IPR057927">
    <property type="entry name" value="RAD24-like_helical"/>
</dbReference>
<feature type="region of interest" description="Disordered" evidence="8">
    <location>
        <begin position="498"/>
        <end position="550"/>
    </location>
</feature>
<dbReference type="Proteomes" id="UP001497383">
    <property type="component" value="Chromosome 6"/>
</dbReference>
<evidence type="ECO:0000259" key="9">
    <source>
        <dbReference type="Pfam" id="PF25812"/>
    </source>
</evidence>
<keyword evidence="11" id="KW-1185">Reference proteome</keyword>
<evidence type="ECO:0000313" key="10">
    <source>
        <dbReference type="EMBL" id="CAK9440958.1"/>
    </source>
</evidence>
<dbReference type="PANTHER" id="PTHR12172:SF0">
    <property type="entry name" value="CELL CYCLE CHECKPOINT PROTEIN RAD17"/>
    <property type="match status" value="1"/>
</dbReference>
<keyword evidence="3" id="KW-0547">Nucleotide-binding</keyword>
<keyword evidence="5" id="KW-0067">ATP-binding</keyword>
<evidence type="ECO:0000256" key="5">
    <source>
        <dbReference type="ARBA" id="ARBA00022840"/>
    </source>
</evidence>
<feature type="compositionally biased region" description="Acidic residues" evidence="8">
    <location>
        <begin position="507"/>
        <end position="516"/>
    </location>
</feature>
<dbReference type="Pfam" id="PF03215">
    <property type="entry name" value="Rad17"/>
    <property type="match status" value="2"/>
</dbReference>